<evidence type="ECO:0000313" key="1">
    <source>
        <dbReference type="EMBL" id="MCD7469309.1"/>
    </source>
</evidence>
<keyword evidence="2" id="KW-1185">Reference proteome</keyword>
<protein>
    <submittedName>
        <fullName evidence="1">Uncharacterized protein</fullName>
    </submittedName>
</protein>
<accession>A0ABS8TEF7</accession>
<name>A0ABS8TEF7_DATST</name>
<dbReference type="Proteomes" id="UP000823775">
    <property type="component" value="Unassembled WGS sequence"/>
</dbReference>
<evidence type="ECO:0000313" key="2">
    <source>
        <dbReference type="Proteomes" id="UP000823775"/>
    </source>
</evidence>
<sequence>MRMELEALTPIAETRRPLVSGGNVVDPVDKESISFNVRSSICLLESENVKGRLGLISGPAKFYEEASSRLLSLI</sequence>
<organism evidence="1 2">
    <name type="scientific">Datura stramonium</name>
    <name type="common">Jimsonweed</name>
    <name type="synonym">Common thornapple</name>
    <dbReference type="NCBI Taxonomy" id="4076"/>
    <lineage>
        <taxon>Eukaryota</taxon>
        <taxon>Viridiplantae</taxon>
        <taxon>Streptophyta</taxon>
        <taxon>Embryophyta</taxon>
        <taxon>Tracheophyta</taxon>
        <taxon>Spermatophyta</taxon>
        <taxon>Magnoliopsida</taxon>
        <taxon>eudicotyledons</taxon>
        <taxon>Gunneridae</taxon>
        <taxon>Pentapetalae</taxon>
        <taxon>asterids</taxon>
        <taxon>lamiids</taxon>
        <taxon>Solanales</taxon>
        <taxon>Solanaceae</taxon>
        <taxon>Solanoideae</taxon>
        <taxon>Datureae</taxon>
        <taxon>Datura</taxon>
    </lineage>
</organism>
<gene>
    <name evidence="1" type="ORF">HAX54_008243</name>
</gene>
<dbReference type="EMBL" id="JACEIK010001425">
    <property type="protein sequence ID" value="MCD7469309.1"/>
    <property type="molecule type" value="Genomic_DNA"/>
</dbReference>
<comment type="caution">
    <text evidence="1">The sequence shown here is derived from an EMBL/GenBank/DDBJ whole genome shotgun (WGS) entry which is preliminary data.</text>
</comment>
<reference evidence="1 2" key="1">
    <citation type="journal article" date="2021" name="BMC Genomics">
        <title>Datura genome reveals duplications of psychoactive alkaloid biosynthetic genes and high mutation rate following tissue culture.</title>
        <authorList>
            <person name="Rajewski A."/>
            <person name="Carter-House D."/>
            <person name="Stajich J."/>
            <person name="Litt A."/>
        </authorList>
    </citation>
    <scope>NUCLEOTIDE SEQUENCE [LARGE SCALE GENOMIC DNA]</scope>
    <source>
        <strain evidence="1">AR-01</strain>
    </source>
</reference>
<proteinExistence type="predicted"/>